<evidence type="ECO:0000256" key="1">
    <source>
        <dbReference type="ARBA" id="ARBA00009275"/>
    </source>
</evidence>
<dbReference type="Proteomes" id="UP000072421">
    <property type="component" value="Chromosome"/>
</dbReference>
<dbReference type="OrthoDB" id="9810005at2"/>
<dbReference type="GO" id="GO:0046872">
    <property type="term" value="F:metal ion binding"/>
    <property type="evidence" value="ECO:0007669"/>
    <property type="project" value="UniProtKB-KW"/>
</dbReference>
<evidence type="ECO:0000256" key="4">
    <source>
        <dbReference type="PIRSR" id="PIRSR005902-1"/>
    </source>
</evidence>
<dbReference type="SUPFAM" id="SSF51556">
    <property type="entry name" value="Metallo-dependent hydrolases"/>
    <property type="match status" value="1"/>
</dbReference>
<dbReference type="PATRIC" id="fig|158899.10.peg.3531"/>
<dbReference type="CDD" id="cd01310">
    <property type="entry name" value="TatD_DNAse"/>
    <property type="match status" value="1"/>
</dbReference>
<evidence type="ECO:0000256" key="3">
    <source>
        <dbReference type="ARBA" id="ARBA00022801"/>
    </source>
</evidence>
<name>A0A127PED7_9BURK</name>
<dbReference type="InterPro" id="IPR018228">
    <property type="entry name" value="DNase_TatD-rel_CS"/>
</dbReference>
<dbReference type="EMBL" id="CP013232">
    <property type="protein sequence ID" value="AMO96180.1"/>
    <property type="molecule type" value="Genomic_DNA"/>
</dbReference>
<evidence type="ECO:0000313" key="6">
    <source>
        <dbReference type="Proteomes" id="UP000072421"/>
    </source>
</evidence>
<proteinExistence type="inferred from homology"/>
<dbReference type="Gene3D" id="3.20.20.140">
    <property type="entry name" value="Metal-dependent hydrolases"/>
    <property type="match status" value="1"/>
</dbReference>
<keyword evidence="3" id="KW-0378">Hydrolase</keyword>
<dbReference type="InterPro" id="IPR032466">
    <property type="entry name" value="Metal_Hydrolase"/>
</dbReference>
<sequence>MWIDTHCHLDAAEFGGGQAQAAAAAAQQGVAWIVIPAVERANFATVATLAGQLPNCTYALGIHPLYVPQAEEADLLALRTAIAAAMGDPRFVAIGEIGLDFFVPGMDSGPNREKQEHFYVEQLKLAREFDLPVLLHVRRSQDILLKHLRRIKVQGGIAHAFNGSFQQAEAFIGLGFRLGFGGAMTFTRALQIRRLAVQLPLAALVLETDAPDMSPAWLHSELSRPINQPQQVPRIGAVLAELRGMAVPELAQATADNARAALPRLAALA</sequence>
<gene>
    <name evidence="5" type="ORF">CFter6_3547</name>
</gene>
<organism evidence="5">
    <name type="scientific">Collimonas fungivorans</name>
    <dbReference type="NCBI Taxonomy" id="158899"/>
    <lineage>
        <taxon>Bacteria</taxon>
        <taxon>Pseudomonadati</taxon>
        <taxon>Pseudomonadota</taxon>
        <taxon>Betaproteobacteria</taxon>
        <taxon>Burkholderiales</taxon>
        <taxon>Oxalobacteraceae</taxon>
        <taxon>Collimonas</taxon>
    </lineage>
</organism>
<dbReference type="GO" id="GO:0016788">
    <property type="term" value="F:hydrolase activity, acting on ester bonds"/>
    <property type="evidence" value="ECO:0007669"/>
    <property type="project" value="InterPro"/>
</dbReference>
<dbReference type="RefSeq" id="WP_061540822.1">
    <property type="nucleotide sequence ID" value="NZ_CP013232.1"/>
</dbReference>
<dbReference type="Pfam" id="PF01026">
    <property type="entry name" value="TatD_DNase"/>
    <property type="match status" value="1"/>
</dbReference>
<feature type="binding site" evidence="4">
    <location>
        <position position="8"/>
    </location>
    <ligand>
        <name>a divalent metal cation</name>
        <dbReference type="ChEBI" id="CHEBI:60240"/>
        <label>1</label>
    </ligand>
</feature>
<feature type="binding site" evidence="4">
    <location>
        <position position="136"/>
    </location>
    <ligand>
        <name>a divalent metal cation</name>
        <dbReference type="ChEBI" id="CHEBI:60240"/>
        <label>2</label>
    </ligand>
</feature>
<evidence type="ECO:0000313" key="5">
    <source>
        <dbReference type="EMBL" id="AMO96180.1"/>
    </source>
</evidence>
<feature type="binding site" evidence="4">
    <location>
        <position position="96"/>
    </location>
    <ligand>
        <name>a divalent metal cation</name>
        <dbReference type="ChEBI" id="CHEBI:60240"/>
        <label>1</label>
    </ligand>
</feature>
<dbReference type="InterPro" id="IPR001130">
    <property type="entry name" value="TatD-like"/>
</dbReference>
<dbReference type="PANTHER" id="PTHR46124">
    <property type="entry name" value="D-AMINOACYL-TRNA DEACYLASE"/>
    <property type="match status" value="1"/>
</dbReference>
<protein>
    <submittedName>
        <fullName evidence="5">TatD related DNase family protein</fullName>
    </submittedName>
</protein>
<dbReference type="PIRSF" id="PIRSF005902">
    <property type="entry name" value="DNase_TatD"/>
    <property type="match status" value="1"/>
</dbReference>
<comment type="similarity">
    <text evidence="1">Belongs to the metallo-dependent hydrolases superfamily. TatD-type hydrolase family.</text>
</comment>
<keyword evidence="2 4" id="KW-0479">Metal-binding</keyword>
<reference evidence="5 6" key="1">
    <citation type="submission" date="2015-11" db="EMBL/GenBank/DDBJ databases">
        <title>Exploring the genomic traits of fungus-feeding bacterial genus Collimonas.</title>
        <authorList>
            <person name="Song C."/>
            <person name="Schmidt R."/>
            <person name="de Jager V."/>
            <person name="Krzyzanowska D."/>
            <person name="Jongedijk E."/>
            <person name="Cankar K."/>
            <person name="Beekwilder J."/>
            <person name="van Veen A."/>
            <person name="de Boer W."/>
            <person name="van Veen J.A."/>
            <person name="Garbeva P."/>
        </authorList>
    </citation>
    <scope>NUCLEOTIDE SEQUENCE [LARGE SCALE GENOMIC DNA]</scope>
    <source>
        <strain evidence="5 6">Ter6</strain>
    </source>
</reference>
<dbReference type="FunFam" id="3.20.20.140:FF:000005">
    <property type="entry name" value="TatD family hydrolase"/>
    <property type="match status" value="1"/>
</dbReference>
<dbReference type="PROSITE" id="PS01091">
    <property type="entry name" value="TATD_3"/>
    <property type="match status" value="1"/>
</dbReference>
<feature type="binding site" evidence="4">
    <location>
        <position position="6"/>
    </location>
    <ligand>
        <name>a divalent metal cation</name>
        <dbReference type="ChEBI" id="CHEBI:60240"/>
        <label>1</label>
    </ligand>
</feature>
<feature type="binding site" evidence="4">
    <location>
        <position position="159"/>
    </location>
    <ligand>
        <name>a divalent metal cation</name>
        <dbReference type="ChEBI" id="CHEBI:60240"/>
        <label>2</label>
    </ligand>
</feature>
<dbReference type="AlphaFoldDB" id="A0A127PED7"/>
<evidence type="ECO:0000256" key="2">
    <source>
        <dbReference type="ARBA" id="ARBA00022723"/>
    </source>
</evidence>
<accession>A0A127PED7</accession>
<dbReference type="PANTHER" id="PTHR46124:SF2">
    <property type="entry name" value="D-AMINOACYL-TRNA DEACYLASE"/>
    <property type="match status" value="1"/>
</dbReference>
<feature type="binding site" evidence="4">
    <location>
        <position position="209"/>
    </location>
    <ligand>
        <name>a divalent metal cation</name>
        <dbReference type="ChEBI" id="CHEBI:60240"/>
        <label>1</label>
    </ligand>
</feature>